<reference evidence="2 3" key="1">
    <citation type="submission" date="2020-08" db="EMBL/GenBank/DDBJ databases">
        <title>Genomic Encyclopedia of Type Strains, Phase IV (KMG-IV): sequencing the most valuable type-strain genomes for metagenomic binning, comparative biology and taxonomic classification.</title>
        <authorList>
            <person name="Goeker M."/>
        </authorList>
    </citation>
    <scope>NUCLEOTIDE SEQUENCE [LARGE SCALE GENOMIC DNA]</scope>
    <source>
        <strain evidence="2 3">DSM 26385</strain>
    </source>
</reference>
<gene>
    <name evidence="2" type="ORF">GGQ66_002988</name>
</gene>
<name>A0A7W6K399_9HYPH</name>
<evidence type="ECO:0000313" key="3">
    <source>
        <dbReference type="Proteomes" id="UP000584824"/>
    </source>
</evidence>
<dbReference type="Proteomes" id="UP000584824">
    <property type="component" value="Unassembled WGS sequence"/>
</dbReference>
<evidence type="ECO:0000256" key="1">
    <source>
        <dbReference type="SAM" id="SignalP"/>
    </source>
</evidence>
<dbReference type="RefSeq" id="WP_183793501.1">
    <property type="nucleotide sequence ID" value="NZ_JACIDU010000012.1"/>
</dbReference>
<feature type="chain" id="PRO_5031106062" evidence="1">
    <location>
        <begin position="21"/>
        <end position="153"/>
    </location>
</feature>
<sequence>MKKAILIGLMALALPMSAMADNDDDDAKAGSKAGLAGLLSKGNREKLPKLTLSAGQPVSKEALKLKSGKYYTMEIKADGSQELALEGAGFFRAIWVNEIVIEGIEIRPLGVDSLEFDEAGEAEISFIAIKPGSYYLKVPGSKGDSQQVSITIE</sequence>
<dbReference type="EMBL" id="JACIDU010000012">
    <property type="protein sequence ID" value="MBB4104411.1"/>
    <property type="molecule type" value="Genomic_DNA"/>
</dbReference>
<protein>
    <submittedName>
        <fullName evidence="2">Uncharacterized protein</fullName>
    </submittedName>
</protein>
<accession>A0A7W6K399</accession>
<keyword evidence="3" id="KW-1185">Reference proteome</keyword>
<evidence type="ECO:0000313" key="2">
    <source>
        <dbReference type="EMBL" id="MBB4104411.1"/>
    </source>
</evidence>
<comment type="caution">
    <text evidence="2">The sequence shown here is derived from an EMBL/GenBank/DDBJ whole genome shotgun (WGS) entry which is preliminary data.</text>
</comment>
<dbReference type="AlphaFoldDB" id="A0A7W6K399"/>
<organism evidence="2 3">
    <name type="scientific">Allorhizobium borbori</name>
    <dbReference type="NCBI Taxonomy" id="485907"/>
    <lineage>
        <taxon>Bacteria</taxon>
        <taxon>Pseudomonadati</taxon>
        <taxon>Pseudomonadota</taxon>
        <taxon>Alphaproteobacteria</taxon>
        <taxon>Hyphomicrobiales</taxon>
        <taxon>Rhizobiaceae</taxon>
        <taxon>Rhizobium/Agrobacterium group</taxon>
        <taxon>Allorhizobium</taxon>
    </lineage>
</organism>
<keyword evidence="1" id="KW-0732">Signal</keyword>
<proteinExistence type="predicted"/>
<feature type="signal peptide" evidence="1">
    <location>
        <begin position="1"/>
        <end position="20"/>
    </location>
</feature>